<keyword evidence="2" id="KW-1185">Reference proteome</keyword>
<organism evidence="1 2">
    <name type="scientific">Magnetococcus marinus (strain ATCC BAA-1437 / JCM 17883 / MC-1)</name>
    <dbReference type="NCBI Taxonomy" id="156889"/>
    <lineage>
        <taxon>Bacteria</taxon>
        <taxon>Pseudomonadati</taxon>
        <taxon>Pseudomonadota</taxon>
        <taxon>Magnetococcia</taxon>
        <taxon>Magnetococcales</taxon>
        <taxon>Magnetococcaceae</taxon>
        <taxon>Magnetococcus</taxon>
    </lineage>
</organism>
<dbReference type="AlphaFoldDB" id="A0L6Y2"/>
<dbReference type="HOGENOM" id="CLU_1784523_0_0_5"/>
<sequence>MDPRFCSRLFRRRVMERVDLPYDELKIIAGGQAPAATVVAEARATLQQQGWCYEPVVAFNLDGSLHALNPTTPQLVALHELAKDWDFEGDFTVPMMIIGYEEAFNLCQAVGMDWDGFLALPMSEKIAHLHQHGYAECAQVLATAL</sequence>
<dbReference type="KEGG" id="mgm:Mmc1_1214"/>
<accession>A0L6Y2</accession>
<protein>
    <submittedName>
        <fullName evidence="1">Uncharacterized protein</fullName>
    </submittedName>
</protein>
<reference evidence="1 2" key="2">
    <citation type="journal article" date="2012" name="Int. J. Syst. Evol. Microbiol.">
        <title>Magnetococcus marinus gen. nov., sp. nov., a marine, magnetotactic bacterium that represents a novel lineage (Magnetococcaceae fam. nov.; Magnetococcales ord. nov.) at the base of the Alphaproteobacteria.</title>
        <authorList>
            <person name="Bazylinski D.A."/>
            <person name="Williams T.J."/>
            <person name="Lefevre C.T."/>
            <person name="Berg R.J."/>
            <person name="Zhang C.L."/>
            <person name="Bowser S.S."/>
            <person name="Dean A.J."/>
            <person name="Beveridge T.J."/>
        </authorList>
    </citation>
    <scope>NUCLEOTIDE SEQUENCE [LARGE SCALE GENOMIC DNA]</scope>
    <source>
        <strain evidence="2">ATCC BAA-1437 / JCM 17883 / MC-1</strain>
    </source>
</reference>
<dbReference type="EMBL" id="CP000471">
    <property type="protein sequence ID" value="ABK43725.1"/>
    <property type="molecule type" value="Genomic_DNA"/>
</dbReference>
<evidence type="ECO:0000313" key="1">
    <source>
        <dbReference type="EMBL" id="ABK43725.1"/>
    </source>
</evidence>
<dbReference type="Proteomes" id="UP000002586">
    <property type="component" value="Chromosome"/>
</dbReference>
<reference evidence="2" key="1">
    <citation type="journal article" date="2009" name="Appl. Environ. Microbiol.">
        <title>Complete genome sequence of the chemolithoautotrophic marine magnetotactic coccus strain MC-1.</title>
        <authorList>
            <person name="Schubbe S."/>
            <person name="Williams T.J."/>
            <person name="Xie G."/>
            <person name="Kiss H.E."/>
            <person name="Brettin T.S."/>
            <person name="Martinez D."/>
            <person name="Ross C.A."/>
            <person name="Schuler D."/>
            <person name="Cox B.L."/>
            <person name="Nealson K.H."/>
            <person name="Bazylinski D.A."/>
        </authorList>
    </citation>
    <scope>NUCLEOTIDE SEQUENCE [LARGE SCALE GENOMIC DNA]</scope>
    <source>
        <strain evidence="2">ATCC BAA-1437 / JCM 17883 / MC-1</strain>
    </source>
</reference>
<proteinExistence type="predicted"/>
<name>A0L6Y2_MAGMM</name>
<gene>
    <name evidence="1" type="ordered locus">Mmc1_1214</name>
</gene>
<evidence type="ECO:0000313" key="2">
    <source>
        <dbReference type="Proteomes" id="UP000002586"/>
    </source>
</evidence>
<dbReference type="STRING" id="156889.Mmc1_1214"/>